<dbReference type="InterPro" id="IPR007247">
    <property type="entry name" value="Ureidogly_lyase"/>
</dbReference>
<dbReference type="Gene3D" id="2.60.120.480">
    <property type="entry name" value="Ureidoglycolate hydrolase"/>
    <property type="match status" value="1"/>
</dbReference>
<evidence type="ECO:0000256" key="3">
    <source>
        <dbReference type="ARBA" id="ARBA00023239"/>
    </source>
</evidence>
<dbReference type="GO" id="GO:0000256">
    <property type="term" value="P:allantoin catabolic process"/>
    <property type="evidence" value="ECO:0007669"/>
    <property type="project" value="InterPro"/>
</dbReference>
<dbReference type="AlphaFoldDB" id="A0A382QCJ9"/>
<dbReference type="SUPFAM" id="SSF51182">
    <property type="entry name" value="RmlC-like cupins"/>
    <property type="match status" value="1"/>
</dbReference>
<sequence length="164" mass="19135">MNLQIKKISKDNFSKYGQLISTQDFESQNINEETTKSFYDLVNIEIYGDDKQCRVNIFKSIKRNFPLEINMLENHPLSSQAFIPLQKTNFIVVVAPISSEPDINLIETFLISPEEGINFKPKVWHFPLIATENSSFLTIDKKDSENNLEIYNFQNNDKIFLDYE</sequence>
<evidence type="ECO:0000256" key="4">
    <source>
        <dbReference type="ARBA" id="ARBA00047684"/>
    </source>
</evidence>
<evidence type="ECO:0000256" key="2">
    <source>
        <dbReference type="ARBA" id="ARBA00022631"/>
    </source>
</evidence>
<dbReference type="GO" id="GO:0004848">
    <property type="term" value="F:ureidoglycolate hydrolase activity"/>
    <property type="evidence" value="ECO:0007669"/>
    <property type="project" value="InterPro"/>
</dbReference>
<proteinExistence type="predicted"/>
<dbReference type="GO" id="GO:0050385">
    <property type="term" value="F:ureidoglycolate lyase activity"/>
    <property type="evidence" value="ECO:0007669"/>
    <property type="project" value="UniProtKB-EC"/>
</dbReference>
<protein>
    <recommendedName>
        <fullName evidence="6">Ureidoglycolate hydrolase</fullName>
    </recommendedName>
</protein>
<keyword evidence="3" id="KW-0456">Lyase</keyword>
<dbReference type="PIRSF" id="PIRSF017306">
    <property type="entry name" value="Ureidogly_hydro"/>
    <property type="match status" value="1"/>
</dbReference>
<dbReference type="GO" id="GO:0006144">
    <property type="term" value="P:purine nucleobase metabolic process"/>
    <property type="evidence" value="ECO:0007669"/>
    <property type="project" value="UniProtKB-KW"/>
</dbReference>
<dbReference type="EMBL" id="UINC01112976">
    <property type="protein sequence ID" value="SVC82292.1"/>
    <property type="molecule type" value="Genomic_DNA"/>
</dbReference>
<evidence type="ECO:0000313" key="5">
    <source>
        <dbReference type="EMBL" id="SVC82292.1"/>
    </source>
</evidence>
<evidence type="ECO:0000256" key="1">
    <source>
        <dbReference type="ARBA" id="ARBA00011738"/>
    </source>
</evidence>
<accession>A0A382QCJ9</accession>
<dbReference type="InterPro" id="IPR011051">
    <property type="entry name" value="RmlC_Cupin_sf"/>
</dbReference>
<dbReference type="Pfam" id="PF04115">
    <property type="entry name" value="Ureidogly_lyase"/>
    <property type="match status" value="1"/>
</dbReference>
<gene>
    <name evidence="5" type="ORF">METZ01_LOCUS335146</name>
</gene>
<comment type="catalytic activity">
    <reaction evidence="4">
        <text>(S)-ureidoglycolate = urea + glyoxylate</text>
        <dbReference type="Rhea" id="RHEA:11304"/>
        <dbReference type="ChEBI" id="CHEBI:16199"/>
        <dbReference type="ChEBI" id="CHEBI:36655"/>
        <dbReference type="ChEBI" id="CHEBI:57296"/>
        <dbReference type="EC" id="4.3.2.3"/>
    </reaction>
</comment>
<dbReference type="PANTHER" id="PTHR21221:SF1">
    <property type="entry name" value="UREIDOGLYCOLATE LYASE"/>
    <property type="match status" value="1"/>
</dbReference>
<organism evidence="5">
    <name type="scientific">marine metagenome</name>
    <dbReference type="NCBI Taxonomy" id="408172"/>
    <lineage>
        <taxon>unclassified sequences</taxon>
        <taxon>metagenomes</taxon>
        <taxon>ecological metagenomes</taxon>
    </lineage>
</organism>
<dbReference type="InterPro" id="IPR024060">
    <property type="entry name" value="Ureidoglycolate_lyase_dom_sf"/>
</dbReference>
<keyword evidence="2" id="KW-0659">Purine metabolism</keyword>
<name>A0A382QCJ9_9ZZZZ</name>
<comment type="subunit">
    <text evidence="1">Homodimer.</text>
</comment>
<evidence type="ECO:0008006" key="6">
    <source>
        <dbReference type="Google" id="ProtNLM"/>
    </source>
</evidence>
<dbReference type="PANTHER" id="PTHR21221">
    <property type="entry name" value="UREIDOGLYCOLATE HYDROLASE"/>
    <property type="match status" value="1"/>
</dbReference>
<reference evidence="5" key="1">
    <citation type="submission" date="2018-05" db="EMBL/GenBank/DDBJ databases">
        <authorList>
            <person name="Lanie J.A."/>
            <person name="Ng W.-L."/>
            <person name="Kazmierczak K.M."/>
            <person name="Andrzejewski T.M."/>
            <person name="Davidsen T.M."/>
            <person name="Wayne K.J."/>
            <person name="Tettelin H."/>
            <person name="Glass J.I."/>
            <person name="Rusch D."/>
            <person name="Podicherti R."/>
            <person name="Tsui H.-C.T."/>
            <person name="Winkler M.E."/>
        </authorList>
    </citation>
    <scope>NUCLEOTIDE SEQUENCE</scope>
</reference>
<dbReference type="CDD" id="cd20298">
    <property type="entry name" value="cupin_UAH"/>
    <property type="match status" value="1"/>
</dbReference>
<dbReference type="InterPro" id="IPR047233">
    <property type="entry name" value="UAH_cupin"/>
</dbReference>